<protein>
    <submittedName>
        <fullName evidence="2">Alpha/beta hydrolase</fullName>
    </submittedName>
</protein>
<dbReference type="AlphaFoldDB" id="A0A514Z8V8"/>
<keyword evidence="2" id="KW-0378">Hydrolase</keyword>
<evidence type="ECO:0000313" key="3">
    <source>
        <dbReference type="Proteomes" id="UP000315128"/>
    </source>
</evidence>
<dbReference type="RefSeq" id="WP_142766610.1">
    <property type="nucleotide sequence ID" value="NZ_CP041356.1"/>
</dbReference>
<dbReference type="InterPro" id="IPR029058">
    <property type="entry name" value="AB_hydrolase_fold"/>
</dbReference>
<keyword evidence="3" id="KW-1185">Reference proteome</keyword>
<dbReference type="Gene3D" id="3.40.50.1820">
    <property type="entry name" value="alpha/beta hydrolase"/>
    <property type="match status" value="1"/>
</dbReference>
<organism evidence="2 3">
    <name type="scientific">Lactococcus protaetiae</name>
    <dbReference type="NCBI Taxonomy" id="2592653"/>
    <lineage>
        <taxon>Bacteria</taxon>
        <taxon>Bacillati</taxon>
        <taxon>Bacillota</taxon>
        <taxon>Bacilli</taxon>
        <taxon>Lactobacillales</taxon>
        <taxon>Streptococcaceae</taxon>
        <taxon>Lactococcus</taxon>
    </lineage>
</organism>
<dbReference type="InterPro" id="IPR050471">
    <property type="entry name" value="AB_hydrolase"/>
</dbReference>
<dbReference type="KEGG" id="lack:FLP15_07555"/>
<evidence type="ECO:0000259" key="1">
    <source>
        <dbReference type="Pfam" id="PF00561"/>
    </source>
</evidence>
<name>A0A514Z8V8_9LACT</name>
<dbReference type="EMBL" id="CP041356">
    <property type="protein sequence ID" value="QDK71040.1"/>
    <property type="molecule type" value="Genomic_DNA"/>
</dbReference>
<feature type="domain" description="AB hydrolase-1" evidence="1">
    <location>
        <begin position="41"/>
        <end position="147"/>
    </location>
</feature>
<dbReference type="GO" id="GO:0004806">
    <property type="term" value="F:triacylglycerol lipase activity"/>
    <property type="evidence" value="ECO:0007669"/>
    <property type="project" value="TreeGrafter"/>
</dbReference>
<dbReference type="Proteomes" id="UP000315128">
    <property type="component" value="Chromosome"/>
</dbReference>
<sequence length="306" mass="34442">MIEESYENTEKQADTMRERTYGQVEIDGDTLVYKITGQGLPLLCIAGGGGEGDSFLPLADQLAEHFKVISYDRRANGRSTAHFPEHFDLAQQVRDAKAVLHATGENSAYLLGNSSGAVIALKMLQDFPDTVRKAIFHEPPLTHLAENPEKWQTFMSDCYQLALDKGASKAATKFGMGIVERFTIEPLLADFYLKRYLRTEAKKESLPKIEDGLADKIFIEQELLAVTNFLPDFAVLEKLKNKMIFAAGEWTLDKKVWLAQPPKACSERLDCDFVRLAGGHLGFINHAKAWREILEDKFLEQENQVK</sequence>
<dbReference type="Pfam" id="PF00561">
    <property type="entry name" value="Abhydrolase_1"/>
    <property type="match status" value="1"/>
</dbReference>
<dbReference type="GO" id="GO:0046503">
    <property type="term" value="P:glycerolipid catabolic process"/>
    <property type="evidence" value="ECO:0007669"/>
    <property type="project" value="TreeGrafter"/>
</dbReference>
<dbReference type="InterPro" id="IPR000073">
    <property type="entry name" value="AB_hydrolase_1"/>
</dbReference>
<dbReference type="SUPFAM" id="SSF53474">
    <property type="entry name" value="alpha/beta-Hydrolases"/>
    <property type="match status" value="1"/>
</dbReference>
<proteinExistence type="predicted"/>
<dbReference type="PANTHER" id="PTHR43433">
    <property type="entry name" value="HYDROLASE, ALPHA/BETA FOLD FAMILY PROTEIN"/>
    <property type="match status" value="1"/>
</dbReference>
<dbReference type="OrthoDB" id="252464at2"/>
<reference evidence="2 3" key="1">
    <citation type="submission" date="2019-07" db="EMBL/GenBank/DDBJ databases">
        <title>Genome sequencing of KACC 19320.</title>
        <authorList>
            <person name="Heo J."/>
            <person name="Kim S.-J."/>
            <person name="Kim J.-S."/>
            <person name="Hong S.-B."/>
            <person name="Kwon S.-W."/>
        </authorList>
    </citation>
    <scope>NUCLEOTIDE SEQUENCE [LARGE SCALE GENOMIC DNA]</scope>
    <source>
        <strain evidence="2 3">KACC 19320</strain>
    </source>
</reference>
<gene>
    <name evidence="2" type="ORF">FLP15_07555</name>
</gene>
<dbReference type="PANTHER" id="PTHR43433:SF5">
    <property type="entry name" value="AB HYDROLASE-1 DOMAIN-CONTAINING PROTEIN"/>
    <property type="match status" value="1"/>
</dbReference>
<evidence type="ECO:0000313" key="2">
    <source>
        <dbReference type="EMBL" id="QDK71040.1"/>
    </source>
</evidence>
<accession>A0A514Z8V8</accession>